<dbReference type="Proteomes" id="UP000530032">
    <property type="component" value="Unassembled WGS sequence"/>
</dbReference>
<evidence type="ECO:0000256" key="1">
    <source>
        <dbReference type="SAM" id="Coils"/>
    </source>
</evidence>
<evidence type="ECO:0000313" key="2">
    <source>
        <dbReference type="EMBL" id="MBI1626456.1"/>
    </source>
</evidence>
<feature type="coiled-coil region" evidence="1">
    <location>
        <begin position="67"/>
        <end position="94"/>
    </location>
</feature>
<comment type="caution">
    <text evidence="2">The sequence shown here is derived from an EMBL/GenBank/DDBJ whole genome shotgun (WGS) entry which is preliminary data.</text>
</comment>
<evidence type="ECO:0000313" key="3">
    <source>
        <dbReference type="Proteomes" id="UP000530032"/>
    </source>
</evidence>
<gene>
    <name evidence="2" type="ORF">HF327_018405</name>
</gene>
<proteinExistence type="predicted"/>
<name>A0A843B4Z8_9BURK</name>
<sequence>MIELQTRPKQADFASVIGVSQQNVSALMAEGKLPTGGTWAELLIAYCHRLREVAAGRMSGELGGLDLVQERAGLAKAQREAQELKNAVARGEYAPIGILADVLGLASSAIVDRMDQFEGQVRKACPDLPQEVLLIVLRIMADARNEWIRSTSQLVNKEVEAMAQLDIDETAALDIRADADEEGDAA</sequence>
<dbReference type="EMBL" id="JABBCQ020000019">
    <property type="protein sequence ID" value="MBI1626456.1"/>
    <property type="molecule type" value="Genomic_DNA"/>
</dbReference>
<accession>A0A843B4Z8</accession>
<reference evidence="2" key="1">
    <citation type="submission" date="2020-12" db="EMBL/GenBank/DDBJ databases">
        <title>Comamonas sp. nov., isolated from stream water.</title>
        <authorList>
            <person name="Park K.-H."/>
        </authorList>
    </citation>
    <scope>NUCLEOTIDE SEQUENCE</scope>
    <source>
        <strain evidence="2">EJ-4</strain>
    </source>
</reference>
<dbReference type="AlphaFoldDB" id="A0A843B4Z8"/>
<organism evidence="2 3">
    <name type="scientific">Comamonas suwonensis</name>
    <dbReference type="NCBI Taxonomy" id="2606214"/>
    <lineage>
        <taxon>Bacteria</taxon>
        <taxon>Pseudomonadati</taxon>
        <taxon>Pseudomonadota</taxon>
        <taxon>Betaproteobacteria</taxon>
        <taxon>Burkholderiales</taxon>
        <taxon>Comamonadaceae</taxon>
        <taxon>Comamonas</taxon>
    </lineage>
</organism>
<protein>
    <submittedName>
        <fullName evidence="2">Uncharacterized protein</fullName>
    </submittedName>
</protein>
<dbReference type="RefSeq" id="WP_198461777.1">
    <property type="nucleotide sequence ID" value="NZ_JABBCQ020000019.1"/>
</dbReference>
<keyword evidence="3" id="KW-1185">Reference proteome</keyword>
<keyword evidence="1" id="KW-0175">Coiled coil</keyword>